<keyword evidence="3 7" id="KW-0133">Cell shape</keyword>
<dbReference type="InterPro" id="IPR050979">
    <property type="entry name" value="LD-transpeptidase"/>
</dbReference>
<feature type="domain" description="L,D-TPase catalytic" evidence="10">
    <location>
        <begin position="257"/>
        <end position="378"/>
    </location>
</feature>
<dbReference type="GO" id="GO:0016746">
    <property type="term" value="F:acyltransferase activity"/>
    <property type="evidence" value="ECO:0007669"/>
    <property type="project" value="UniProtKB-KW"/>
</dbReference>
<evidence type="ECO:0000259" key="10">
    <source>
        <dbReference type="PROSITE" id="PS52029"/>
    </source>
</evidence>
<accession>A0A511DNY9</accession>
<dbReference type="CDD" id="cd13432">
    <property type="entry name" value="LDT_IgD_like_2"/>
    <property type="match status" value="1"/>
</dbReference>
<proteinExistence type="predicted"/>
<evidence type="ECO:0000313" key="11">
    <source>
        <dbReference type="EMBL" id="GEL24768.1"/>
    </source>
</evidence>
<evidence type="ECO:0000256" key="9">
    <source>
        <dbReference type="SAM" id="SignalP"/>
    </source>
</evidence>
<dbReference type="CDD" id="cd16913">
    <property type="entry name" value="YkuD_like"/>
    <property type="match status" value="1"/>
</dbReference>
<feature type="chain" id="PRO_5022000987" evidence="9">
    <location>
        <begin position="40"/>
        <end position="409"/>
    </location>
</feature>
<dbReference type="EMBL" id="BJVJ01000039">
    <property type="protein sequence ID" value="GEL24768.1"/>
    <property type="molecule type" value="Genomic_DNA"/>
</dbReference>
<sequence length="409" mass="42784">MAERARMTGGRPAAGNGRRLAALIAALVAMALVSGCATAAARATHEQRQAQRTAPVVPASLSPADGTADVSPRADVTADGGSGTLRDVSLTNAKGVAVTGELSADGKQWASTELLGYGGTYTWSGTAVADDGTTTPLTGSFTTVTPRRTVKATTNIGDGATVGVAAPIEVRFNRDLDQDAKAAAEKSLTVTTSVPVEGAWAWLPDDQQGSRVHWRPKEYWPAGTQVRMSAAVYGVDMGSAGYGAADLSSEFTIGRSQIVKADVTSHRIVVIRDGAQVLDLPASYGLETDPNRVTRSGTHIVMGKAETVLMTNLAYGYENLPEKWAVRISNNGEFIHANPASVGAQGNRNVTHGCINLSLKNAKAYYDTAMFGDPVEVTGSSVKLSAADGDVYDWALDWSTWTSMSALSS</sequence>
<keyword evidence="4 7" id="KW-0573">Peptidoglycan synthesis</keyword>
<organism evidence="11 12">
    <name type="scientific">Pseudonocardia sulfidoxydans NBRC 16205</name>
    <dbReference type="NCBI Taxonomy" id="1223511"/>
    <lineage>
        <taxon>Bacteria</taxon>
        <taxon>Bacillati</taxon>
        <taxon>Actinomycetota</taxon>
        <taxon>Actinomycetes</taxon>
        <taxon>Pseudonocardiales</taxon>
        <taxon>Pseudonocardiaceae</taxon>
        <taxon>Pseudonocardia</taxon>
    </lineage>
</organism>
<feature type="active site" description="Proton donor/acceptor" evidence="7">
    <location>
        <position position="336"/>
    </location>
</feature>
<dbReference type="GO" id="GO:0071555">
    <property type="term" value="P:cell wall organization"/>
    <property type="evidence" value="ECO:0007669"/>
    <property type="project" value="UniProtKB-UniRule"/>
</dbReference>
<keyword evidence="5" id="KW-0012">Acyltransferase</keyword>
<reference evidence="11 12" key="1">
    <citation type="submission" date="2019-07" db="EMBL/GenBank/DDBJ databases">
        <title>Whole genome shotgun sequence of Pseudonocardia sulfidoxydans NBRC 16205.</title>
        <authorList>
            <person name="Hosoyama A."/>
            <person name="Uohara A."/>
            <person name="Ohji S."/>
            <person name="Ichikawa N."/>
        </authorList>
    </citation>
    <scope>NUCLEOTIDE SEQUENCE [LARGE SCALE GENOMIC DNA]</scope>
    <source>
        <strain evidence="11 12">NBRC 16205</strain>
    </source>
</reference>
<dbReference type="Pfam" id="PF03734">
    <property type="entry name" value="YkuD"/>
    <property type="match status" value="1"/>
</dbReference>
<gene>
    <name evidence="11" type="primary">lprQ</name>
    <name evidence="11" type="ORF">PSU4_37220</name>
</gene>
<dbReference type="InterPro" id="IPR038063">
    <property type="entry name" value="Transpep_catalytic_dom"/>
</dbReference>
<evidence type="ECO:0000256" key="3">
    <source>
        <dbReference type="ARBA" id="ARBA00022960"/>
    </source>
</evidence>
<dbReference type="Gene3D" id="2.60.40.3780">
    <property type="match status" value="1"/>
</dbReference>
<keyword evidence="12" id="KW-1185">Reference proteome</keyword>
<dbReference type="InterPro" id="IPR041280">
    <property type="entry name" value="Big_10"/>
</dbReference>
<dbReference type="PROSITE" id="PS52029">
    <property type="entry name" value="LD_TPASE"/>
    <property type="match status" value="1"/>
</dbReference>
<dbReference type="PANTHER" id="PTHR30582">
    <property type="entry name" value="L,D-TRANSPEPTIDASE"/>
    <property type="match status" value="1"/>
</dbReference>
<feature type="active site" description="Nucleophile" evidence="7">
    <location>
        <position position="354"/>
    </location>
</feature>
<feature type="signal peptide" evidence="9">
    <location>
        <begin position="1"/>
        <end position="39"/>
    </location>
</feature>
<evidence type="ECO:0000256" key="1">
    <source>
        <dbReference type="ARBA" id="ARBA00004752"/>
    </source>
</evidence>
<keyword evidence="2" id="KW-0808">Transferase</keyword>
<dbReference type="Proteomes" id="UP000321685">
    <property type="component" value="Unassembled WGS sequence"/>
</dbReference>
<evidence type="ECO:0000256" key="6">
    <source>
        <dbReference type="ARBA" id="ARBA00023316"/>
    </source>
</evidence>
<dbReference type="SUPFAM" id="SSF141523">
    <property type="entry name" value="L,D-transpeptidase catalytic domain-like"/>
    <property type="match status" value="1"/>
</dbReference>
<evidence type="ECO:0000256" key="5">
    <source>
        <dbReference type="ARBA" id="ARBA00023315"/>
    </source>
</evidence>
<keyword evidence="6 7" id="KW-0961">Cell wall biogenesis/degradation</keyword>
<evidence type="ECO:0000256" key="4">
    <source>
        <dbReference type="ARBA" id="ARBA00022984"/>
    </source>
</evidence>
<dbReference type="GO" id="GO:0005576">
    <property type="term" value="C:extracellular region"/>
    <property type="evidence" value="ECO:0007669"/>
    <property type="project" value="TreeGrafter"/>
</dbReference>
<dbReference type="GO" id="GO:0071972">
    <property type="term" value="F:peptidoglycan L,D-transpeptidase activity"/>
    <property type="evidence" value="ECO:0007669"/>
    <property type="project" value="TreeGrafter"/>
</dbReference>
<dbReference type="Gene3D" id="2.40.440.10">
    <property type="entry name" value="L,D-transpeptidase catalytic domain-like"/>
    <property type="match status" value="1"/>
</dbReference>
<dbReference type="GO" id="GO:0018104">
    <property type="term" value="P:peptidoglycan-protein cross-linking"/>
    <property type="evidence" value="ECO:0007669"/>
    <property type="project" value="TreeGrafter"/>
</dbReference>
<evidence type="ECO:0000256" key="7">
    <source>
        <dbReference type="PROSITE-ProRule" id="PRU01373"/>
    </source>
</evidence>
<feature type="region of interest" description="Disordered" evidence="8">
    <location>
        <begin position="47"/>
        <end position="85"/>
    </location>
</feature>
<comment type="caution">
    <text evidence="11">The sequence shown here is derived from an EMBL/GenBank/DDBJ whole genome shotgun (WGS) entry which is preliminary data.</text>
</comment>
<protein>
    <submittedName>
        <fullName evidence="11">L,D-transpeptidase 5</fullName>
    </submittedName>
</protein>
<dbReference type="Gene3D" id="2.60.40.3710">
    <property type="match status" value="1"/>
</dbReference>
<name>A0A511DNY9_9PSEU</name>
<dbReference type="Pfam" id="PF17964">
    <property type="entry name" value="Big_10"/>
    <property type="match status" value="1"/>
</dbReference>
<dbReference type="AlphaFoldDB" id="A0A511DNY9"/>
<evidence type="ECO:0000313" key="12">
    <source>
        <dbReference type="Proteomes" id="UP000321685"/>
    </source>
</evidence>
<dbReference type="GO" id="GO:0008360">
    <property type="term" value="P:regulation of cell shape"/>
    <property type="evidence" value="ECO:0007669"/>
    <property type="project" value="UniProtKB-UniRule"/>
</dbReference>
<dbReference type="InterPro" id="IPR005490">
    <property type="entry name" value="LD_TPept_cat_dom"/>
</dbReference>
<evidence type="ECO:0000256" key="2">
    <source>
        <dbReference type="ARBA" id="ARBA00022679"/>
    </source>
</evidence>
<keyword evidence="9" id="KW-0732">Signal</keyword>
<dbReference type="UniPathway" id="UPA00219"/>
<dbReference type="PANTHER" id="PTHR30582:SF2">
    <property type="entry name" value="L,D-TRANSPEPTIDASE YCIB-RELATED"/>
    <property type="match status" value="1"/>
</dbReference>
<evidence type="ECO:0000256" key="8">
    <source>
        <dbReference type="SAM" id="MobiDB-lite"/>
    </source>
</evidence>
<comment type="pathway">
    <text evidence="1 7">Cell wall biogenesis; peptidoglycan biosynthesis.</text>
</comment>